<accession>A0A246RRW0</accession>
<dbReference type="InterPro" id="IPR003819">
    <property type="entry name" value="TauD/TfdA-like"/>
</dbReference>
<evidence type="ECO:0000256" key="3">
    <source>
        <dbReference type="ARBA" id="ARBA00023004"/>
    </source>
</evidence>
<evidence type="ECO:0000256" key="2">
    <source>
        <dbReference type="ARBA" id="ARBA00023002"/>
    </source>
</evidence>
<keyword evidence="4" id="KW-0045">Antibiotic biosynthesis</keyword>
<dbReference type="PANTHER" id="PTHR10696:SF56">
    <property type="entry name" value="TAUD_TFDA-LIKE DOMAIN-CONTAINING PROTEIN"/>
    <property type="match status" value="1"/>
</dbReference>
<evidence type="ECO:0000256" key="1">
    <source>
        <dbReference type="ARBA" id="ARBA00001954"/>
    </source>
</evidence>
<dbReference type="InterPro" id="IPR050411">
    <property type="entry name" value="AlphaKG_dependent_hydroxylases"/>
</dbReference>
<dbReference type="PANTHER" id="PTHR10696">
    <property type="entry name" value="GAMMA-BUTYROBETAINE HYDROXYLASE-RELATED"/>
    <property type="match status" value="1"/>
</dbReference>
<proteinExistence type="predicted"/>
<keyword evidence="2" id="KW-0560">Oxidoreductase</keyword>
<evidence type="ECO:0000313" key="6">
    <source>
        <dbReference type="EMBL" id="OWV11158.1"/>
    </source>
</evidence>
<keyword evidence="3" id="KW-0408">Iron</keyword>
<evidence type="ECO:0000313" key="7">
    <source>
        <dbReference type="Proteomes" id="UP000197174"/>
    </source>
</evidence>
<name>A0A246RRW0_9ACTN</name>
<evidence type="ECO:0000259" key="5">
    <source>
        <dbReference type="Pfam" id="PF02668"/>
    </source>
</evidence>
<protein>
    <recommendedName>
        <fullName evidence="5">TauD/TfdA-like domain-containing protein</fullName>
    </recommendedName>
</protein>
<dbReference type="Gene3D" id="3.60.130.10">
    <property type="entry name" value="Clavaminate synthase-like"/>
    <property type="match status" value="1"/>
</dbReference>
<dbReference type="GO" id="GO:0017000">
    <property type="term" value="P:antibiotic biosynthetic process"/>
    <property type="evidence" value="ECO:0007669"/>
    <property type="project" value="UniProtKB-KW"/>
</dbReference>
<comment type="caution">
    <text evidence="6">The sequence shown here is derived from an EMBL/GenBank/DDBJ whole genome shotgun (WGS) entry which is preliminary data.</text>
</comment>
<dbReference type="Proteomes" id="UP000197174">
    <property type="component" value="Unassembled WGS sequence"/>
</dbReference>
<dbReference type="EMBL" id="MZMV01000006">
    <property type="protein sequence ID" value="OWV11158.1"/>
    <property type="molecule type" value="Genomic_DNA"/>
</dbReference>
<dbReference type="Pfam" id="PF02668">
    <property type="entry name" value="TauD"/>
    <property type="match status" value="1"/>
</dbReference>
<dbReference type="SUPFAM" id="SSF51197">
    <property type="entry name" value="Clavaminate synthase-like"/>
    <property type="match status" value="1"/>
</dbReference>
<evidence type="ECO:0000256" key="4">
    <source>
        <dbReference type="ARBA" id="ARBA00023194"/>
    </source>
</evidence>
<dbReference type="InterPro" id="IPR042098">
    <property type="entry name" value="TauD-like_sf"/>
</dbReference>
<comment type="cofactor">
    <cofactor evidence="1">
        <name>Fe(2+)</name>
        <dbReference type="ChEBI" id="CHEBI:29033"/>
    </cofactor>
</comment>
<organism evidence="6 7">
    <name type="scientific">Micromonospora wenchangensis</name>
    <dbReference type="NCBI Taxonomy" id="1185415"/>
    <lineage>
        <taxon>Bacteria</taxon>
        <taxon>Bacillati</taxon>
        <taxon>Actinomycetota</taxon>
        <taxon>Actinomycetes</taxon>
        <taxon>Micromonosporales</taxon>
        <taxon>Micromonosporaceae</taxon>
        <taxon>Micromonospora</taxon>
    </lineage>
</organism>
<reference evidence="6 7" key="1">
    <citation type="submission" date="2017-03" db="EMBL/GenBank/DDBJ databases">
        <title>Whole genome sequence of Micromonospora wenchangensis, isolated from mangrove soil.</title>
        <authorList>
            <person name="Yang H."/>
        </authorList>
    </citation>
    <scope>NUCLEOTIDE SEQUENCE [LARGE SCALE GENOMIC DNA]</scope>
    <source>
        <strain evidence="6 7">CCTCC AA 2012002</strain>
    </source>
</reference>
<dbReference type="GO" id="GO:0016491">
    <property type="term" value="F:oxidoreductase activity"/>
    <property type="evidence" value="ECO:0007669"/>
    <property type="project" value="UniProtKB-KW"/>
</dbReference>
<keyword evidence="7" id="KW-1185">Reference proteome</keyword>
<feature type="domain" description="TauD/TfdA-like" evidence="5">
    <location>
        <begin position="51"/>
        <end position="303"/>
    </location>
</feature>
<sequence>MVEIVGGPAAWRGPDIVDRPEWKTELTDAHVAELMAALAAVDRPGIGLRDVTKEDFVLPTLAPVLAGVVDELVDGRGFVLVRGVPVERLTERQAELMYWGIGLHVGIPIHQKTEDDLLIHIRDQGVDRNDPLVRGFQTSARLDYHADSSDVVGLLCIRPAMSGGVSTIVSAVAVHDEIVRRRPDLAEVLYADWWHDRRSGNGPESFFQCPIFGRNDDGKLFAHYGRAYIESAPRGEGVPDLTPAQIEAMDLLDELDNSDEFVLNMNFAPGDIQFLNNYTIMHARTDYQDHPEPERKRDLIRLWLVIDRDLGLPPAFDAGGIVPRAVALAR</sequence>
<gene>
    <name evidence="6" type="ORF">B5D80_05425</name>
</gene>
<dbReference type="AlphaFoldDB" id="A0A246RRW0"/>